<dbReference type="PROSITE" id="PS50943">
    <property type="entry name" value="HTH_CROC1"/>
    <property type="match status" value="1"/>
</dbReference>
<organism evidence="3 4">
    <name type="scientific">Shackletoniella antarctica</name>
    <dbReference type="NCBI Taxonomy" id="268115"/>
    <lineage>
        <taxon>Bacteria</taxon>
        <taxon>Bacillati</taxon>
        <taxon>Cyanobacteriota</taxon>
        <taxon>Cyanophyceae</taxon>
        <taxon>Oculatellales</taxon>
        <taxon>Oculatellaceae</taxon>
        <taxon>Shackletoniella</taxon>
    </lineage>
</organism>
<evidence type="ECO:0000256" key="1">
    <source>
        <dbReference type="ARBA" id="ARBA00023125"/>
    </source>
</evidence>
<dbReference type="CDD" id="cd00093">
    <property type="entry name" value="HTH_XRE"/>
    <property type="match status" value="1"/>
</dbReference>
<comment type="caution">
    <text evidence="3">The sequence shown here is derived from an EMBL/GenBank/DDBJ whole genome shotgun (WGS) entry which is preliminary data.</text>
</comment>
<evidence type="ECO:0000313" key="3">
    <source>
        <dbReference type="EMBL" id="PZO33510.1"/>
    </source>
</evidence>
<gene>
    <name evidence="3" type="ORF">DCF17_21855</name>
</gene>
<dbReference type="GO" id="GO:0003677">
    <property type="term" value="F:DNA binding"/>
    <property type="evidence" value="ECO:0007669"/>
    <property type="project" value="UniProtKB-KW"/>
</dbReference>
<dbReference type="PANTHER" id="PTHR46558">
    <property type="entry name" value="TRACRIPTIONAL REGULATORY PROTEIN-RELATED-RELATED"/>
    <property type="match status" value="1"/>
</dbReference>
<proteinExistence type="predicted"/>
<dbReference type="SUPFAM" id="SSF47413">
    <property type="entry name" value="lambda repressor-like DNA-binding domains"/>
    <property type="match status" value="1"/>
</dbReference>
<dbReference type="PANTHER" id="PTHR46558:SF4">
    <property type="entry name" value="DNA-BIDING PHAGE PROTEIN"/>
    <property type="match status" value="1"/>
</dbReference>
<dbReference type="AlphaFoldDB" id="A0A2W4VNN0"/>
<feature type="domain" description="HTH cro/C1-type" evidence="2">
    <location>
        <begin position="11"/>
        <end position="65"/>
    </location>
</feature>
<dbReference type="Pfam" id="PF01381">
    <property type="entry name" value="HTH_3"/>
    <property type="match status" value="1"/>
</dbReference>
<dbReference type="SMART" id="SM00530">
    <property type="entry name" value="HTH_XRE"/>
    <property type="match status" value="1"/>
</dbReference>
<reference evidence="4" key="1">
    <citation type="submission" date="2018-04" db="EMBL/GenBank/DDBJ databases">
        <authorList>
            <person name="Cornet L."/>
        </authorList>
    </citation>
    <scope>NUCLEOTIDE SEQUENCE [LARGE SCALE GENOMIC DNA]</scope>
</reference>
<dbReference type="EMBL" id="QBMN01000250">
    <property type="protein sequence ID" value="PZO33510.1"/>
    <property type="molecule type" value="Genomic_DNA"/>
</dbReference>
<dbReference type="Gene3D" id="1.10.260.40">
    <property type="entry name" value="lambda repressor-like DNA-binding domains"/>
    <property type="match status" value="1"/>
</dbReference>
<name>A0A2W4VNN0_9CYAN</name>
<evidence type="ECO:0000259" key="2">
    <source>
        <dbReference type="PROSITE" id="PS50943"/>
    </source>
</evidence>
<dbReference type="InterPro" id="IPR001387">
    <property type="entry name" value="Cro/C1-type_HTH"/>
</dbReference>
<reference evidence="3 4" key="2">
    <citation type="submission" date="2018-06" db="EMBL/GenBank/DDBJ databases">
        <title>Metagenomic assembly of (sub)arctic Cyanobacteria and their associated microbiome from non-axenic cultures.</title>
        <authorList>
            <person name="Baurain D."/>
        </authorList>
    </citation>
    <scope>NUCLEOTIDE SEQUENCE [LARGE SCALE GENOMIC DNA]</scope>
    <source>
        <strain evidence="3">ULC041bin1</strain>
    </source>
</reference>
<sequence>MSSPRKEPFVKRRRELNLTQQQIADAVGVSSRTVQRWELGENLPELNILQAFKLCKLLRCTIDDLARDFYPEEFSLSQPASK</sequence>
<accession>A0A2W4VNN0</accession>
<keyword evidence="1" id="KW-0238">DNA-binding</keyword>
<dbReference type="InterPro" id="IPR010982">
    <property type="entry name" value="Lambda_DNA-bd_dom_sf"/>
</dbReference>
<dbReference type="Proteomes" id="UP000249081">
    <property type="component" value="Unassembled WGS sequence"/>
</dbReference>
<protein>
    <submittedName>
        <fullName evidence="3">Transcriptional regulator</fullName>
    </submittedName>
</protein>
<evidence type="ECO:0000313" key="4">
    <source>
        <dbReference type="Proteomes" id="UP000249081"/>
    </source>
</evidence>